<evidence type="ECO:0000313" key="10">
    <source>
        <dbReference type="Proteomes" id="UP001316189"/>
    </source>
</evidence>
<evidence type="ECO:0000256" key="2">
    <source>
        <dbReference type="ARBA" id="ARBA00006602"/>
    </source>
</evidence>
<organism evidence="9 10">
    <name type="scientific">Cellulomonas chengniuliangii</name>
    <dbReference type="NCBI Taxonomy" id="2968084"/>
    <lineage>
        <taxon>Bacteria</taxon>
        <taxon>Bacillati</taxon>
        <taxon>Actinomycetota</taxon>
        <taxon>Actinomycetes</taxon>
        <taxon>Micrococcales</taxon>
        <taxon>Cellulomonadaceae</taxon>
        <taxon>Cellulomonas</taxon>
    </lineage>
</organism>
<feature type="region of interest" description="Disordered" evidence="7">
    <location>
        <begin position="1"/>
        <end position="21"/>
    </location>
</feature>
<dbReference type="EMBL" id="CP101988">
    <property type="protein sequence ID" value="UUI75941.1"/>
    <property type="molecule type" value="Genomic_DNA"/>
</dbReference>
<evidence type="ECO:0000256" key="3">
    <source>
        <dbReference type="ARBA" id="ARBA00022448"/>
    </source>
</evidence>
<evidence type="ECO:0000256" key="4">
    <source>
        <dbReference type="ARBA" id="ARBA00022795"/>
    </source>
</evidence>
<evidence type="ECO:0000256" key="7">
    <source>
        <dbReference type="SAM" id="MobiDB-lite"/>
    </source>
</evidence>
<keyword evidence="9" id="KW-0966">Cell projection</keyword>
<name>A0ABY5L2N7_9CELL</name>
<evidence type="ECO:0000256" key="1">
    <source>
        <dbReference type="ARBA" id="ARBA00003041"/>
    </source>
</evidence>
<keyword evidence="9" id="KW-0969">Cilium</keyword>
<protein>
    <submittedName>
        <fullName evidence="9">Flagellar assembly protein FliH</fullName>
    </submittedName>
</protein>
<keyword evidence="10" id="KW-1185">Reference proteome</keyword>
<comment type="similarity">
    <text evidence="2">Belongs to the FliH family.</text>
</comment>
<proteinExistence type="inferred from homology"/>
<evidence type="ECO:0000256" key="5">
    <source>
        <dbReference type="ARBA" id="ARBA00022927"/>
    </source>
</evidence>
<keyword evidence="9" id="KW-0282">Flagellum</keyword>
<evidence type="ECO:0000259" key="8">
    <source>
        <dbReference type="Pfam" id="PF02108"/>
    </source>
</evidence>
<keyword evidence="6" id="KW-1006">Bacterial flagellum protein export</keyword>
<dbReference type="PANTHER" id="PTHR34982:SF1">
    <property type="entry name" value="FLAGELLAR ASSEMBLY PROTEIN FLIH"/>
    <property type="match status" value="1"/>
</dbReference>
<keyword evidence="5" id="KW-0653">Protein transport</keyword>
<dbReference type="InterPro" id="IPR051472">
    <property type="entry name" value="T3SS_Stator/FliH"/>
</dbReference>
<gene>
    <name evidence="9" type="ORF">NP064_03260</name>
</gene>
<accession>A0ABY5L2N7</accession>
<keyword evidence="3" id="KW-0813">Transport</keyword>
<evidence type="ECO:0000313" key="9">
    <source>
        <dbReference type="EMBL" id="UUI75941.1"/>
    </source>
</evidence>
<evidence type="ECO:0000256" key="6">
    <source>
        <dbReference type="ARBA" id="ARBA00023225"/>
    </source>
</evidence>
<dbReference type="RefSeq" id="WP_227567939.1">
    <property type="nucleotide sequence ID" value="NZ_CP101988.1"/>
</dbReference>
<dbReference type="InterPro" id="IPR018035">
    <property type="entry name" value="Flagellar_FliH/T3SS_HrpE"/>
</dbReference>
<comment type="function">
    <text evidence="1">Needed for flagellar regrowth and assembly.</text>
</comment>
<feature type="domain" description="Flagellar assembly protein FliH/Type III secretion system HrpE" evidence="8">
    <location>
        <begin position="81"/>
        <end position="201"/>
    </location>
</feature>
<dbReference type="PANTHER" id="PTHR34982">
    <property type="entry name" value="YOP PROTEINS TRANSLOCATION PROTEIN L"/>
    <property type="match status" value="1"/>
</dbReference>
<reference evidence="9 10" key="1">
    <citation type="submission" date="2022-07" db="EMBL/GenBank/DDBJ databases">
        <title>Novel species in genus cellulomonas.</title>
        <authorList>
            <person name="Ye L."/>
        </authorList>
    </citation>
    <scope>NUCLEOTIDE SEQUENCE [LARGE SCALE GENOMIC DNA]</scope>
    <source>
        <strain evidence="10">zg-Y338</strain>
    </source>
</reference>
<dbReference type="Proteomes" id="UP001316189">
    <property type="component" value="Chromosome"/>
</dbReference>
<sequence>MSPDLRTSPFHSAAIGQPRDAARDAARAAELELARGAGHAVGFAAGRREAAQLAAVEAERVAAERAVADATRAAEHAAALAVLERAAAAAAARTAPVLAELEQRLHGAALELAQAVLGHELRDGEHSARAALARVRQHPQQVGPQTVRMHPRDLAALEAVGVTADIDGLTLVADATLGLGDAVSEHPDGYLDARLATALDRVRAALELPLASTAGQEPA</sequence>
<keyword evidence="4" id="KW-1005">Bacterial flagellum biogenesis</keyword>
<dbReference type="Pfam" id="PF02108">
    <property type="entry name" value="FliH"/>
    <property type="match status" value="1"/>
</dbReference>